<evidence type="ECO:0000256" key="1">
    <source>
        <dbReference type="SAM" id="Phobius"/>
    </source>
</evidence>
<keyword evidence="3" id="KW-1185">Reference proteome</keyword>
<evidence type="ECO:0000313" key="3">
    <source>
        <dbReference type="Proteomes" id="UP000537141"/>
    </source>
</evidence>
<keyword evidence="1" id="KW-0812">Transmembrane</keyword>
<feature type="transmembrane region" description="Helical" evidence="1">
    <location>
        <begin position="136"/>
        <end position="156"/>
    </location>
</feature>
<dbReference type="PANTHER" id="PTHR37314:SF4">
    <property type="entry name" value="UPF0700 TRANSMEMBRANE PROTEIN YOAK"/>
    <property type="match status" value="1"/>
</dbReference>
<feature type="transmembrane region" description="Helical" evidence="1">
    <location>
        <begin position="12"/>
        <end position="31"/>
    </location>
</feature>
<dbReference type="Pfam" id="PF06912">
    <property type="entry name" value="DUF1275"/>
    <property type="match status" value="1"/>
</dbReference>
<dbReference type="RefSeq" id="WP_184422743.1">
    <property type="nucleotide sequence ID" value="NZ_AP027362.1"/>
</dbReference>
<feature type="transmembrane region" description="Helical" evidence="1">
    <location>
        <begin position="168"/>
        <end position="188"/>
    </location>
</feature>
<keyword evidence="1" id="KW-1133">Transmembrane helix</keyword>
<comment type="caution">
    <text evidence="2">The sequence shown here is derived from an EMBL/GenBank/DDBJ whole genome shotgun (WGS) entry which is preliminary data.</text>
</comment>
<feature type="transmembrane region" description="Helical" evidence="1">
    <location>
        <begin position="90"/>
        <end position="108"/>
    </location>
</feature>
<dbReference type="InterPro" id="IPR010699">
    <property type="entry name" value="DUF1275"/>
</dbReference>
<keyword evidence="1" id="KW-0472">Membrane</keyword>
<feature type="transmembrane region" description="Helical" evidence="1">
    <location>
        <begin position="194"/>
        <end position="214"/>
    </location>
</feature>
<dbReference type="AlphaFoldDB" id="A0A7X0NF26"/>
<reference evidence="2 3" key="1">
    <citation type="submission" date="2020-08" db="EMBL/GenBank/DDBJ databases">
        <title>Genomic Encyclopedia of Type Strains, Phase IV (KMG-IV): sequencing the most valuable type-strain genomes for metagenomic binning, comparative biology and taxonomic classification.</title>
        <authorList>
            <person name="Goeker M."/>
        </authorList>
    </citation>
    <scope>NUCLEOTIDE SEQUENCE [LARGE SCALE GENOMIC DNA]</scope>
    <source>
        <strain evidence="2 3">DSM 26287</strain>
    </source>
</reference>
<protein>
    <submittedName>
        <fullName evidence="2">Uncharacterized membrane protein YoaK (UPF0700 family)</fullName>
    </submittedName>
</protein>
<proteinExistence type="predicted"/>
<name>A0A7X0NF26_9GAMM</name>
<sequence length="224" mass="24082">MISKLPRWVEYGAFVLALVAGLVNAIGLLGFKHQSISHLSGLATQLGTSVINSTFSDISHLSIIILSFMMGAAISGYFLRSGALKLGRNYSGLLTIESVFLFGAIYFLTQDSLYGHYLASAACGLQNALATTYSGAVVRTTHLTGIFTDLGIMLGAKFRGEPFDSRKALLFMLIVLGFVLGGTLGAYLFTLYSIYALFVPAAICLLLALSYSIYNAKFARLTRS</sequence>
<dbReference type="EMBL" id="JACHHU010000003">
    <property type="protein sequence ID" value="MBB6542276.1"/>
    <property type="molecule type" value="Genomic_DNA"/>
</dbReference>
<accession>A0A7X0NF26</accession>
<organism evidence="2 3">
    <name type="scientific">Thalassotalea piscium</name>
    <dbReference type="NCBI Taxonomy" id="1230533"/>
    <lineage>
        <taxon>Bacteria</taxon>
        <taxon>Pseudomonadati</taxon>
        <taxon>Pseudomonadota</taxon>
        <taxon>Gammaproteobacteria</taxon>
        <taxon>Alteromonadales</taxon>
        <taxon>Colwelliaceae</taxon>
        <taxon>Thalassotalea</taxon>
    </lineage>
</organism>
<evidence type="ECO:0000313" key="2">
    <source>
        <dbReference type="EMBL" id="MBB6542276.1"/>
    </source>
</evidence>
<dbReference type="PANTHER" id="PTHR37314">
    <property type="entry name" value="SLR0142 PROTEIN"/>
    <property type="match status" value="1"/>
</dbReference>
<dbReference type="Proteomes" id="UP000537141">
    <property type="component" value="Unassembled WGS sequence"/>
</dbReference>
<feature type="transmembrane region" description="Helical" evidence="1">
    <location>
        <begin position="58"/>
        <end position="78"/>
    </location>
</feature>
<gene>
    <name evidence="2" type="ORF">HNQ55_000754</name>
</gene>